<evidence type="ECO:0000313" key="8">
    <source>
        <dbReference type="Proteomes" id="UP000249046"/>
    </source>
</evidence>
<comment type="subcellular location">
    <subcellularLocation>
        <location evidence="1">Membrane</location>
        <topology evidence="1">Multi-pass membrane protein</topology>
    </subcellularLocation>
</comment>
<protein>
    <submittedName>
        <fullName evidence="7">Sensory protein TspO</fullName>
    </submittedName>
</protein>
<dbReference type="Gene3D" id="1.20.1260.100">
    <property type="entry name" value="TspO/MBR protein"/>
    <property type="match status" value="1"/>
</dbReference>
<evidence type="ECO:0000256" key="2">
    <source>
        <dbReference type="ARBA" id="ARBA00007524"/>
    </source>
</evidence>
<feature type="transmembrane region" description="Helical" evidence="6">
    <location>
        <begin position="76"/>
        <end position="95"/>
    </location>
</feature>
<dbReference type="EMBL" id="QFPO01000003">
    <property type="protein sequence ID" value="PZQ18530.1"/>
    <property type="molecule type" value="Genomic_DNA"/>
</dbReference>
<proteinExistence type="inferred from homology"/>
<dbReference type="CDD" id="cd15904">
    <property type="entry name" value="TSPO_MBR"/>
    <property type="match status" value="1"/>
</dbReference>
<comment type="similarity">
    <text evidence="2">Belongs to the TspO/BZRP family.</text>
</comment>
<evidence type="ECO:0000256" key="5">
    <source>
        <dbReference type="ARBA" id="ARBA00023136"/>
    </source>
</evidence>
<evidence type="ECO:0000256" key="1">
    <source>
        <dbReference type="ARBA" id="ARBA00004141"/>
    </source>
</evidence>
<feature type="transmembrane region" description="Helical" evidence="6">
    <location>
        <begin position="44"/>
        <end position="64"/>
    </location>
</feature>
<evidence type="ECO:0000256" key="3">
    <source>
        <dbReference type="ARBA" id="ARBA00022692"/>
    </source>
</evidence>
<keyword evidence="5 6" id="KW-0472">Membrane</keyword>
<name>A0A2W5MXS9_9GAMM</name>
<evidence type="ECO:0000256" key="4">
    <source>
        <dbReference type="ARBA" id="ARBA00022989"/>
    </source>
</evidence>
<dbReference type="AlphaFoldDB" id="A0A2W5MXS9"/>
<evidence type="ECO:0000313" key="7">
    <source>
        <dbReference type="EMBL" id="PZQ18530.1"/>
    </source>
</evidence>
<dbReference type="InterPro" id="IPR004307">
    <property type="entry name" value="TspO_MBR"/>
</dbReference>
<evidence type="ECO:0000256" key="6">
    <source>
        <dbReference type="SAM" id="Phobius"/>
    </source>
</evidence>
<keyword evidence="4 6" id="KW-1133">Transmembrane helix</keyword>
<sequence>MRRYGSLIVFLGLVALAAAGGIVFRPDAWYAALAKPAWNPPSWLFSPVWTTLYVMIAIAGWRVWRASGAADARRTALALWFGQWIGNALWSWLFFGLHQPVWAMLDIAAMLVLVLAFIAVTWRFERVAAWLFVPYALWLAFAASLNGAIVMLNR</sequence>
<dbReference type="InterPro" id="IPR038330">
    <property type="entry name" value="TspO/MBR-related_sf"/>
</dbReference>
<dbReference type="FunFam" id="1.20.1260.100:FF:000001">
    <property type="entry name" value="translocator protein 2"/>
    <property type="match status" value="1"/>
</dbReference>
<accession>A0A2W5MXS9</accession>
<keyword evidence="3 6" id="KW-0812">Transmembrane</keyword>
<organism evidence="7 8">
    <name type="scientific">Rhodanobacter denitrificans</name>
    <dbReference type="NCBI Taxonomy" id="666685"/>
    <lineage>
        <taxon>Bacteria</taxon>
        <taxon>Pseudomonadati</taxon>
        <taxon>Pseudomonadota</taxon>
        <taxon>Gammaproteobacteria</taxon>
        <taxon>Lysobacterales</taxon>
        <taxon>Rhodanobacteraceae</taxon>
        <taxon>Rhodanobacter</taxon>
    </lineage>
</organism>
<dbReference type="Proteomes" id="UP000249046">
    <property type="component" value="Unassembled WGS sequence"/>
</dbReference>
<dbReference type="PANTHER" id="PTHR10057">
    <property type="entry name" value="PERIPHERAL-TYPE BENZODIAZEPINE RECEPTOR"/>
    <property type="match status" value="1"/>
</dbReference>
<feature type="transmembrane region" description="Helical" evidence="6">
    <location>
        <begin position="129"/>
        <end position="152"/>
    </location>
</feature>
<dbReference type="PIRSF" id="PIRSF005859">
    <property type="entry name" value="PBR"/>
    <property type="match status" value="1"/>
</dbReference>
<feature type="transmembrane region" description="Helical" evidence="6">
    <location>
        <begin position="101"/>
        <end position="122"/>
    </location>
</feature>
<dbReference type="Pfam" id="PF03073">
    <property type="entry name" value="TspO_MBR"/>
    <property type="match status" value="1"/>
</dbReference>
<comment type="caution">
    <text evidence="7">The sequence shown here is derived from an EMBL/GenBank/DDBJ whole genome shotgun (WGS) entry which is preliminary data.</text>
</comment>
<dbReference type="GO" id="GO:0016020">
    <property type="term" value="C:membrane"/>
    <property type="evidence" value="ECO:0007669"/>
    <property type="project" value="UniProtKB-SubCell"/>
</dbReference>
<dbReference type="PANTHER" id="PTHR10057:SF0">
    <property type="entry name" value="TRANSLOCATOR PROTEIN"/>
    <property type="match status" value="1"/>
</dbReference>
<reference evidence="7 8" key="1">
    <citation type="submission" date="2017-08" db="EMBL/GenBank/DDBJ databases">
        <title>Infants hospitalized years apart are colonized by the same room-sourced microbial strains.</title>
        <authorList>
            <person name="Brooks B."/>
            <person name="Olm M.R."/>
            <person name="Firek B.A."/>
            <person name="Baker R."/>
            <person name="Thomas B.C."/>
            <person name="Morowitz M.J."/>
            <person name="Banfield J.F."/>
        </authorList>
    </citation>
    <scope>NUCLEOTIDE SEQUENCE [LARGE SCALE GENOMIC DNA]</scope>
    <source>
        <strain evidence="7">S2_005_003_R2_42</strain>
    </source>
</reference>
<dbReference type="GO" id="GO:0033013">
    <property type="term" value="P:tetrapyrrole metabolic process"/>
    <property type="evidence" value="ECO:0007669"/>
    <property type="project" value="UniProtKB-ARBA"/>
</dbReference>
<gene>
    <name evidence="7" type="ORF">DI564_04320</name>
</gene>